<dbReference type="Proteomes" id="UP000076770">
    <property type="component" value="Chromosome i"/>
</dbReference>
<name>A0A157T289_SACSO</name>
<proteinExistence type="predicted"/>
<reference evidence="2" key="1">
    <citation type="submission" date="2016-04" db="EMBL/GenBank/DDBJ databases">
        <authorList>
            <person name="Shah S.A."/>
            <person name="Garrett R.A."/>
        </authorList>
    </citation>
    <scope>NUCLEOTIDE SEQUENCE [LARGE SCALE GENOMIC DNA]</scope>
    <source>
        <strain evidence="2">ATCC 35091 / DSM 1616 / JCM 8930 / NBRC 15331 / P1</strain>
    </source>
</reference>
<sequence>MFITDFNSPSFISSSLTLLTRSSTLPLSISLYTLLSRARAFIKISKGELPAWSGCKRSEYNLVLGEISLILLMSVWESHFSDINDNICKIEPHQFYSNIAAYIL</sequence>
<gene>
    <name evidence="1" type="ORF">SSOP1_1973</name>
</gene>
<dbReference type="PATRIC" id="fig|2287.9.peg.2066"/>
<dbReference type="AlphaFoldDB" id="A0A157T289"/>
<evidence type="ECO:0000313" key="1">
    <source>
        <dbReference type="EMBL" id="SAI85527.1"/>
    </source>
</evidence>
<protein>
    <submittedName>
        <fullName evidence="1">Uncharacterized protein</fullName>
    </submittedName>
</protein>
<dbReference type="EMBL" id="LT549890">
    <property type="protein sequence ID" value="SAI85527.1"/>
    <property type="molecule type" value="Genomic_DNA"/>
</dbReference>
<accession>A0A157T289</accession>
<organism evidence="1 2">
    <name type="scientific">Saccharolobus solfataricus</name>
    <name type="common">Sulfolobus solfataricus</name>
    <dbReference type="NCBI Taxonomy" id="2287"/>
    <lineage>
        <taxon>Archaea</taxon>
        <taxon>Thermoproteota</taxon>
        <taxon>Thermoprotei</taxon>
        <taxon>Sulfolobales</taxon>
        <taxon>Sulfolobaceae</taxon>
        <taxon>Saccharolobus</taxon>
    </lineage>
</organism>
<evidence type="ECO:0000313" key="2">
    <source>
        <dbReference type="Proteomes" id="UP000076770"/>
    </source>
</evidence>